<feature type="region of interest" description="Disordered" evidence="1">
    <location>
        <begin position="133"/>
        <end position="198"/>
    </location>
</feature>
<gene>
    <name evidence="2" type="ORF">HD556DRAFT_1441108</name>
</gene>
<feature type="compositionally biased region" description="Low complexity" evidence="1">
    <location>
        <begin position="133"/>
        <end position="154"/>
    </location>
</feature>
<accession>A0A9P7DK89</accession>
<name>A0A9P7DK89_9AGAM</name>
<evidence type="ECO:0000313" key="2">
    <source>
        <dbReference type="EMBL" id="KAG1796934.1"/>
    </source>
</evidence>
<dbReference type="GeneID" id="64600000"/>
<evidence type="ECO:0000256" key="1">
    <source>
        <dbReference type="SAM" id="MobiDB-lite"/>
    </source>
</evidence>
<dbReference type="OrthoDB" id="2672869at2759"/>
<keyword evidence="3" id="KW-1185">Reference proteome</keyword>
<dbReference type="EMBL" id="JABBWE010000017">
    <property type="protein sequence ID" value="KAG1796934.1"/>
    <property type="molecule type" value="Genomic_DNA"/>
</dbReference>
<reference evidence="2" key="1">
    <citation type="journal article" date="2020" name="New Phytol.">
        <title>Comparative genomics reveals dynamic genome evolution in host specialist ectomycorrhizal fungi.</title>
        <authorList>
            <person name="Lofgren L.A."/>
            <person name="Nguyen N.H."/>
            <person name="Vilgalys R."/>
            <person name="Ruytinx J."/>
            <person name="Liao H.L."/>
            <person name="Branco S."/>
            <person name="Kuo A."/>
            <person name="LaButti K."/>
            <person name="Lipzen A."/>
            <person name="Andreopoulos W."/>
            <person name="Pangilinan J."/>
            <person name="Riley R."/>
            <person name="Hundley H."/>
            <person name="Na H."/>
            <person name="Barry K."/>
            <person name="Grigoriev I.V."/>
            <person name="Stajich J.E."/>
            <person name="Kennedy P.G."/>
        </authorList>
    </citation>
    <scope>NUCLEOTIDE SEQUENCE</scope>
    <source>
        <strain evidence="2">S12</strain>
    </source>
</reference>
<dbReference type="Proteomes" id="UP000719766">
    <property type="component" value="Unassembled WGS sequence"/>
</dbReference>
<dbReference type="RefSeq" id="XP_041162205.1">
    <property type="nucleotide sequence ID" value="XM_041306236.1"/>
</dbReference>
<sequence length="318" mass="33859">MPDPFDDYGPSDVNVAPLLDEVQPQQRRHTAGSIMLCSWRKFYGLRAEGSSMKCLVPVVAILALCIDAKTALELISTVPVPECLEGTGTTRPAEQSAWLLSSLFSSPFHTSYSLVPTQISSLILHLGLSLPGSSSSQETPSSTTSQSSQGTAASRPMQSPHLPLPPSTQRLGPASACSNVPPTNNLAPSAVNQPDPAAQRCATKHAAIRARLMELEADEANGTHQLANAPLVPIPALFADPAVVDRARATAAAMHNEPKKIILPELVPGFKANLLDAIILLKVEDALKQYKYVLYMAITPAAHLQAARNGNEAFSFNT</sequence>
<comment type="caution">
    <text evidence="2">The sequence shown here is derived from an EMBL/GenBank/DDBJ whole genome shotgun (WGS) entry which is preliminary data.</text>
</comment>
<evidence type="ECO:0000313" key="3">
    <source>
        <dbReference type="Proteomes" id="UP000719766"/>
    </source>
</evidence>
<organism evidence="2 3">
    <name type="scientific">Suillus plorans</name>
    <dbReference type="NCBI Taxonomy" id="116603"/>
    <lineage>
        <taxon>Eukaryota</taxon>
        <taxon>Fungi</taxon>
        <taxon>Dikarya</taxon>
        <taxon>Basidiomycota</taxon>
        <taxon>Agaricomycotina</taxon>
        <taxon>Agaricomycetes</taxon>
        <taxon>Agaricomycetidae</taxon>
        <taxon>Boletales</taxon>
        <taxon>Suillineae</taxon>
        <taxon>Suillaceae</taxon>
        <taxon>Suillus</taxon>
    </lineage>
</organism>
<protein>
    <submittedName>
        <fullName evidence="2">Uncharacterized protein</fullName>
    </submittedName>
</protein>
<dbReference type="AlphaFoldDB" id="A0A9P7DK89"/>
<proteinExistence type="predicted"/>
<feature type="compositionally biased region" description="Polar residues" evidence="1">
    <location>
        <begin position="176"/>
        <end position="192"/>
    </location>
</feature>